<gene>
    <name evidence="10" type="ORF">ACFO5X_15915</name>
</gene>
<dbReference type="PANTHER" id="PTHR48083:SF2">
    <property type="entry name" value="MEDIUM-CHAIN SPECIFIC ACYL-COA DEHYDROGENASE, MITOCHONDRIAL"/>
    <property type="match status" value="1"/>
</dbReference>
<dbReference type="InterPro" id="IPR006091">
    <property type="entry name" value="Acyl-CoA_Oxase/DH_mid-dom"/>
</dbReference>
<dbReference type="RefSeq" id="WP_380718644.1">
    <property type="nucleotide sequence ID" value="NZ_JBHSGI010000024.1"/>
</dbReference>
<evidence type="ECO:0000313" key="11">
    <source>
        <dbReference type="Proteomes" id="UP001595973"/>
    </source>
</evidence>
<keyword evidence="3 6" id="KW-0285">Flavoprotein</keyword>
<evidence type="ECO:0000313" key="10">
    <source>
        <dbReference type="EMBL" id="MFC4670049.1"/>
    </source>
</evidence>
<dbReference type="Pfam" id="PF02771">
    <property type="entry name" value="Acyl-CoA_dh_N"/>
    <property type="match status" value="1"/>
</dbReference>
<evidence type="ECO:0000256" key="4">
    <source>
        <dbReference type="ARBA" id="ARBA00022827"/>
    </source>
</evidence>
<dbReference type="SUPFAM" id="SSF47203">
    <property type="entry name" value="Acyl-CoA dehydrogenase C-terminal domain-like"/>
    <property type="match status" value="1"/>
</dbReference>
<comment type="cofactor">
    <cofactor evidence="1 6">
        <name>FAD</name>
        <dbReference type="ChEBI" id="CHEBI:57692"/>
    </cofactor>
</comment>
<dbReference type="EMBL" id="JBHSGI010000024">
    <property type="protein sequence ID" value="MFC4670049.1"/>
    <property type="molecule type" value="Genomic_DNA"/>
</dbReference>
<dbReference type="Pfam" id="PF02770">
    <property type="entry name" value="Acyl-CoA_dh_M"/>
    <property type="match status" value="1"/>
</dbReference>
<evidence type="ECO:0000256" key="2">
    <source>
        <dbReference type="ARBA" id="ARBA00009347"/>
    </source>
</evidence>
<evidence type="ECO:0000259" key="9">
    <source>
        <dbReference type="Pfam" id="PF02771"/>
    </source>
</evidence>
<dbReference type="InterPro" id="IPR036250">
    <property type="entry name" value="AcylCo_DH-like_C"/>
</dbReference>
<evidence type="ECO:0000259" key="8">
    <source>
        <dbReference type="Pfam" id="PF02770"/>
    </source>
</evidence>
<keyword evidence="11" id="KW-1185">Reference proteome</keyword>
<comment type="caution">
    <text evidence="10">The sequence shown here is derived from an EMBL/GenBank/DDBJ whole genome shotgun (WGS) entry which is preliminary data.</text>
</comment>
<dbReference type="SUPFAM" id="SSF56645">
    <property type="entry name" value="Acyl-CoA dehydrogenase NM domain-like"/>
    <property type="match status" value="1"/>
</dbReference>
<dbReference type="Gene3D" id="2.40.110.10">
    <property type="entry name" value="Butyryl-CoA Dehydrogenase, subunit A, domain 2"/>
    <property type="match status" value="1"/>
</dbReference>
<dbReference type="InterPro" id="IPR037069">
    <property type="entry name" value="AcylCoA_DH/ox_N_sf"/>
</dbReference>
<evidence type="ECO:0000256" key="3">
    <source>
        <dbReference type="ARBA" id="ARBA00022630"/>
    </source>
</evidence>
<keyword evidence="5 6" id="KW-0560">Oxidoreductase</keyword>
<dbReference type="Gene3D" id="1.20.140.10">
    <property type="entry name" value="Butyryl-CoA Dehydrogenase, subunit A, domain 3"/>
    <property type="match status" value="1"/>
</dbReference>
<dbReference type="InterPro" id="IPR009100">
    <property type="entry name" value="AcylCoA_DH/oxidase_NM_dom_sf"/>
</dbReference>
<feature type="domain" description="Acyl-CoA dehydrogenase/oxidase C-terminal" evidence="7">
    <location>
        <begin position="224"/>
        <end position="373"/>
    </location>
</feature>
<dbReference type="EC" id="1.-.-.-" evidence="10"/>
<dbReference type="Proteomes" id="UP001595973">
    <property type="component" value="Unassembled WGS sequence"/>
</dbReference>
<keyword evidence="4 6" id="KW-0274">FAD</keyword>
<reference evidence="11" key="1">
    <citation type="journal article" date="2019" name="Int. J. Syst. Evol. Microbiol.">
        <title>The Global Catalogue of Microorganisms (GCM) 10K type strain sequencing project: providing services to taxonomists for standard genome sequencing and annotation.</title>
        <authorList>
            <consortium name="The Broad Institute Genomics Platform"/>
            <consortium name="The Broad Institute Genome Sequencing Center for Infectious Disease"/>
            <person name="Wu L."/>
            <person name="Ma J."/>
        </authorList>
    </citation>
    <scope>NUCLEOTIDE SEQUENCE [LARGE SCALE GENOMIC DNA]</scope>
    <source>
        <strain evidence="11">CGMCC 4.7283</strain>
    </source>
</reference>
<dbReference type="GO" id="GO:0016491">
    <property type="term" value="F:oxidoreductase activity"/>
    <property type="evidence" value="ECO:0007669"/>
    <property type="project" value="UniProtKB-KW"/>
</dbReference>
<dbReference type="InterPro" id="IPR013786">
    <property type="entry name" value="AcylCoA_DH/ox_N"/>
</dbReference>
<evidence type="ECO:0000256" key="5">
    <source>
        <dbReference type="ARBA" id="ARBA00023002"/>
    </source>
</evidence>
<feature type="domain" description="Acyl-CoA oxidase/dehydrogenase middle" evidence="8">
    <location>
        <begin position="119"/>
        <end position="211"/>
    </location>
</feature>
<evidence type="ECO:0000256" key="1">
    <source>
        <dbReference type="ARBA" id="ARBA00001974"/>
    </source>
</evidence>
<evidence type="ECO:0000256" key="6">
    <source>
        <dbReference type="RuleBase" id="RU362125"/>
    </source>
</evidence>
<proteinExistence type="inferred from homology"/>
<feature type="domain" description="Acyl-CoA dehydrogenase/oxidase N-terminal" evidence="9">
    <location>
        <begin position="14"/>
        <end position="114"/>
    </location>
</feature>
<name>A0ABV9KJQ3_9RHOB</name>
<dbReference type="InterPro" id="IPR046373">
    <property type="entry name" value="Acyl-CoA_Oxase/DH_mid-dom_sf"/>
</dbReference>
<dbReference type="InterPro" id="IPR009075">
    <property type="entry name" value="AcylCo_DH/oxidase_C"/>
</dbReference>
<comment type="similarity">
    <text evidence="2 6">Belongs to the acyl-CoA dehydrogenase family.</text>
</comment>
<dbReference type="PANTHER" id="PTHR48083">
    <property type="entry name" value="MEDIUM-CHAIN SPECIFIC ACYL-COA DEHYDROGENASE, MITOCHONDRIAL-RELATED"/>
    <property type="match status" value="1"/>
</dbReference>
<evidence type="ECO:0000259" key="7">
    <source>
        <dbReference type="Pfam" id="PF00441"/>
    </source>
</evidence>
<protein>
    <submittedName>
        <fullName evidence="10">Acyl-CoA dehydrogenase family protein</fullName>
        <ecNumber evidence="10">1.-.-.-</ecNumber>
    </submittedName>
</protein>
<organism evidence="10 11">
    <name type="scientific">Seohaeicola nanhaiensis</name>
    <dbReference type="NCBI Taxonomy" id="1387282"/>
    <lineage>
        <taxon>Bacteria</taxon>
        <taxon>Pseudomonadati</taxon>
        <taxon>Pseudomonadota</taxon>
        <taxon>Alphaproteobacteria</taxon>
        <taxon>Rhodobacterales</taxon>
        <taxon>Roseobacteraceae</taxon>
        <taxon>Seohaeicola</taxon>
    </lineage>
</organism>
<dbReference type="InterPro" id="IPR050741">
    <property type="entry name" value="Acyl-CoA_dehydrogenase"/>
</dbReference>
<accession>A0ABV9KJQ3</accession>
<dbReference type="Pfam" id="PF00441">
    <property type="entry name" value="Acyl-CoA_dh_1"/>
    <property type="match status" value="1"/>
</dbReference>
<dbReference type="Gene3D" id="1.10.540.10">
    <property type="entry name" value="Acyl-CoA dehydrogenase/oxidase, N-terminal domain"/>
    <property type="match status" value="1"/>
</dbReference>
<sequence>MADRSFLEWPFFEDRHRALAAALEEWCKANLPVDHGDVDAACRGLVHDLGAAGFLKHSGGETLDVRSLCLIRETLARHDGLADFAFAMQGLGMGAVSLFGTDEQRTWLERTRSGAAISAFALSEPASGSDVANMTTTAEKDGNDFVINGEKTWISNGGIADLYVLFARTGEAPGAKGISAFLVPADTPGLEIAERIEVIAPHPLARLTFTDMRLPGSALIGPAGGGFRVAMSVLDVFRSTVGAAALGFARRALEESLARVQNRELFGAPLFDLQMVQGHIADMALGVDASALLVYRAAWTKDMGAARVTREAAMAKLHATETAQQIIDAAVQLHGGDGVRRGSVVESLYREIRALRIYEGASDVQKVVIARTAMGS</sequence>